<evidence type="ECO:0000313" key="2">
    <source>
        <dbReference type="Proteomes" id="UP000813385"/>
    </source>
</evidence>
<reference evidence="1" key="1">
    <citation type="journal article" date="2021" name="Nat. Commun.">
        <title>Genetic determinants of endophytism in the Arabidopsis root mycobiome.</title>
        <authorList>
            <person name="Mesny F."/>
            <person name="Miyauchi S."/>
            <person name="Thiergart T."/>
            <person name="Pickel B."/>
            <person name="Atanasova L."/>
            <person name="Karlsson M."/>
            <person name="Huettel B."/>
            <person name="Barry K.W."/>
            <person name="Haridas S."/>
            <person name="Chen C."/>
            <person name="Bauer D."/>
            <person name="Andreopoulos W."/>
            <person name="Pangilinan J."/>
            <person name="LaButti K."/>
            <person name="Riley R."/>
            <person name="Lipzen A."/>
            <person name="Clum A."/>
            <person name="Drula E."/>
            <person name="Henrissat B."/>
            <person name="Kohler A."/>
            <person name="Grigoriev I.V."/>
            <person name="Martin F.M."/>
            <person name="Hacquard S."/>
        </authorList>
    </citation>
    <scope>NUCLEOTIDE SEQUENCE</scope>
    <source>
        <strain evidence="1">MPI-CAGE-AT-0016</strain>
    </source>
</reference>
<name>A0A8K0TER9_9PEZI</name>
<evidence type="ECO:0000313" key="1">
    <source>
        <dbReference type="EMBL" id="KAH7354106.1"/>
    </source>
</evidence>
<accession>A0A8K0TER9</accession>
<protein>
    <submittedName>
        <fullName evidence="1">Uncharacterized protein</fullName>
    </submittedName>
</protein>
<dbReference type="OrthoDB" id="4907064at2759"/>
<dbReference type="AlphaFoldDB" id="A0A8K0TER9"/>
<proteinExistence type="predicted"/>
<keyword evidence="2" id="KW-1185">Reference proteome</keyword>
<sequence>MATRIVVKSMSSLIPGEPKDRRTTMADLVCRHEWGWDFDQSQDNYTSSGMYEANNTKCYFVLDNGVREDQTPTFKVYRWDGHNMNLRATHPGIVNYVNGLLKHQTAPGLTDAEYRDQFGQEALDQLVDQKREQQARRRQATDDLP</sequence>
<organism evidence="1 2">
    <name type="scientific">Plectosphaerella cucumerina</name>
    <dbReference type="NCBI Taxonomy" id="40658"/>
    <lineage>
        <taxon>Eukaryota</taxon>
        <taxon>Fungi</taxon>
        <taxon>Dikarya</taxon>
        <taxon>Ascomycota</taxon>
        <taxon>Pezizomycotina</taxon>
        <taxon>Sordariomycetes</taxon>
        <taxon>Hypocreomycetidae</taxon>
        <taxon>Glomerellales</taxon>
        <taxon>Plectosphaerellaceae</taxon>
        <taxon>Plectosphaerella</taxon>
    </lineage>
</organism>
<comment type="caution">
    <text evidence="1">The sequence shown here is derived from an EMBL/GenBank/DDBJ whole genome shotgun (WGS) entry which is preliminary data.</text>
</comment>
<dbReference type="EMBL" id="JAGPXD010000005">
    <property type="protein sequence ID" value="KAH7354106.1"/>
    <property type="molecule type" value="Genomic_DNA"/>
</dbReference>
<dbReference type="Proteomes" id="UP000813385">
    <property type="component" value="Unassembled WGS sequence"/>
</dbReference>
<gene>
    <name evidence="1" type="ORF">B0T11DRAFT_288055</name>
</gene>